<dbReference type="RefSeq" id="WP_205160358.1">
    <property type="nucleotide sequence ID" value="NZ_JAHQCR010000087.1"/>
</dbReference>
<gene>
    <name evidence="1" type="ORF">KS407_20610</name>
</gene>
<dbReference type="EMBL" id="JAHQCR010000087">
    <property type="protein sequence ID" value="MBU9723825.1"/>
    <property type="molecule type" value="Genomic_DNA"/>
</dbReference>
<evidence type="ECO:0000313" key="1">
    <source>
        <dbReference type="EMBL" id="MBU9723825.1"/>
    </source>
</evidence>
<name>A0ABS6K2B5_9BACI</name>
<sequence length="396" mass="46236">MFPTLTITKIDRLEEFINEWAQFYQYNTKHEYDTAFYEAAIQKVKYDEGDITKLFLWKNGTPFSEAKKAYVSSIEDKFKTINAYKVRGFTMEELNTTFPDLSDGIWKIFLLHIIDPLKYPIFDQHVYRAYMYIKHQQQKELPYSRNQIMNIYLEEYVPYINDLFKTETSTLKTHQKLRKLDRALFAFGRFLKSSYGSIFYNQLPGTPPDNESGDIDKLDMVGETDIEDEIDEDTVVFQLPEKIRGRSIHSNVIPTVCNIKNMLDKLVEVNGDVTQLKQWEKRSYYAYKIDKIKDQLLQSNSRERVQIIRNHILQEQPGNLGASCIDIYLVAYVSQSYGPGKSTFFNYIKTSGISDKENTAQAIWQVGKGDGVYLNILHNDGTVRDWGFTKKWVEGS</sequence>
<proteinExistence type="predicted"/>
<keyword evidence="2" id="KW-1185">Reference proteome</keyword>
<accession>A0ABS6K2B5</accession>
<protein>
    <submittedName>
        <fullName evidence="1">Uncharacterized protein</fullName>
    </submittedName>
</protein>
<organism evidence="1 2">
    <name type="scientific">Evansella alkalicola</name>
    <dbReference type="NCBI Taxonomy" id="745819"/>
    <lineage>
        <taxon>Bacteria</taxon>
        <taxon>Bacillati</taxon>
        <taxon>Bacillota</taxon>
        <taxon>Bacilli</taxon>
        <taxon>Bacillales</taxon>
        <taxon>Bacillaceae</taxon>
        <taxon>Evansella</taxon>
    </lineage>
</organism>
<evidence type="ECO:0000313" key="2">
    <source>
        <dbReference type="Proteomes" id="UP000790580"/>
    </source>
</evidence>
<reference evidence="1 2" key="1">
    <citation type="submission" date="2021-06" db="EMBL/GenBank/DDBJ databases">
        <title>Bacillus sp. RD4P76, an endophyte from a halophyte.</title>
        <authorList>
            <person name="Sun J.-Q."/>
        </authorList>
    </citation>
    <scope>NUCLEOTIDE SEQUENCE [LARGE SCALE GENOMIC DNA]</scope>
    <source>
        <strain evidence="1 2">JCM 17098</strain>
    </source>
</reference>
<dbReference type="Proteomes" id="UP000790580">
    <property type="component" value="Unassembled WGS sequence"/>
</dbReference>
<comment type="caution">
    <text evidence="1">The sequence shown here is derived from an EMBL/GenBank/DDBJ whole genome shotgun (WGS) entry which is preliminary data.</text>
</comment>